<dbReference type="EMBL" id="AXCR01000006">
    <property type="protein sequence ID" value="KJR86282.1"/>
    <property type="molecule type" value="Genomic_DNA"/>
</dbReference>
<dbReference type="VEuPathDB" id="FungiDB:SPSK_02318"/>
<sequence>MDSDSIAEALDSHLESALNSGTTSEWGRDPDSSVLGLENRTKTWAMREATRLATILGAGKRRQKQDNRDMSPYPEDDHGPRSHHRSQHKSRPRNASPYFFEDDHGPRWYRHSQNKARPRNASPYFFEDDHRSRSHQHSQNKSRPRDVSPYPADDHGSRSHRHSQNGSRSYNRSQREHPICDLRCMDWDDFSSFKSDRGLASFVIDILIGEPTVRRPSHRHVFRNHLINTNELRDSHSESSVNYSGQTQLPERIRIHSMELISVLRRTRGIPPKLFRDTSSDELTMLRPYCFLTFYSDAIRDMHQELIGVKSGMRRALQHSNASSASRVRSTDAVPPSPRDPLCSPDSPAAKMPLLPDRITLEIEHTECIIRFMDDYISKRVSWLHSARCQRIYFTDIWHLYQPGDLVVSTNGKQAYQVVSVYTGAHHGHNLEKDVYYGTGDQDAAIYCVSVHYDGISFGPVTTSFVIKRFDGLRLISNMEVIPLRHFRSPDLVRTLAGLTDDEKGHEAAEAAVRSETEAFRARLIERGRRCVDAMGIKHMYYAGWTVDRRDEVEGEVMIDTQEALSDFVKPNNVPKFANLLGHRMDVAILDSRCTANCCWDQEVLDEGIVQRMANDSFFPRAWNGDGKKTYNSTDAEKPTSPIPVTLLPRELAEITADPSLLRDIDLMIMSYSVYGYFLRDRSWGKHKH</sequence>
<reference evidence="3 4" key="2">
    <citation type="journal article" date="2015" name="Eukaryot. Cell">
        <title>Asexual propagation of a virulent clone complex in a human and feline outbreak of sporotrichosis.</title>
        <authorList>
            <person name="Teixeira Mde M."/>
            <person name="Rodrigues A.M."/>
            <person name="Tsui C.K."/>
            <person name="de Almeida L.G."/>
            <person name="Van Diepeningen A.D."/>
            <person name="van den Ende B.G."/>
            <person name="Fernandes G.F."/>
            <person name="Kano R."/>
            <person name="Hamelin R.C."/>
            <person name="Lopes-Bezerra L.M."/>
            <person name="Vasconcelos A.T."/>
            <person name="de Hoog S."/>
            <person name="de Camargo Z.P."/>
            <person name="Felipe M.S."/>
        </authorList>
    </citation>
    <scope>NUCLEOTIDE SEQUENCE [LARGE SCALE GENOMIC DNA]</scope>
    <source>
        <strain evidence="3 4">1099-18</strain>
    </source>
</reference>
<feature type="compositionally biased region" description="Basic residues" evidence="1">
    <location>
        <begin position="132"/>
        <end position="142"/>
    </location>
</feature>
<evidence type="ECO:0000313" key="4">
    <source>
        <dbReference type="Proteomes" id="UP000033710"/>
    </source>
</evidence>
<feature type="domain" description="DUF7025" evidence="2">
    <location>
        <begin position="385"/>
        <end position="486"/>
    </location>
</feature>
<dbReference type="PANTHER" id="PTHR46411:SF2">
    <property type="entry name" value="AAA+ ATPASE DOMAIN-CONTAINING PROTEIN"/>
    <property type="match status" value="1"/>
</dbReference>
<dbReference type="KEGG" id="ssck:SPSK_02318"/>
<dbReference type="AlphaFoldDB" id="A0A0F2M9G0"/>
<reference evidence="3 4" key="1">
    <citation type="journal article" date="2014" name="BMC Genomics">
        <title>Comparative genomics of the major fungal agents of human and animal Sporotrichosis: Sporothrix schenckii and Sporothrix brasiliensis.</title>
        <authorList>
            <person name="Teixeira M.M."/>
            <person name="de Almeida L.G."/>
            <person name="Kubitschek-Barreira P."/>
            <person name="Alves F.L."/>
            <person name="Kioshima E.S."/>
            <person name="Abadio A.K."/>
            <person name="Fernandes L."/>
            <person name="Derengowski L.S."/>
            <person name="Ferreira K.S."/>
            <person name="Souza R.C."/>
            <person name="Ruiz J.C."/>
            <person name="de Andrade N.C."/>
            <person name="Paes H.C."/>
            <person name="Nicola A.M."/>
            <person name="Albuquerque P."/>
            <person name="Gerber A.L."/>
            <person name="Martins V.P."/>
            <person name="Peconick L.D."/>
            <person name="Neto A.V."/>
            <person name="Chaucanez C.B."/>
            <person name="Silva P.A."/>
            <person name="Cunha O.L."/>
            <person name="de Oliveira F.F."/>
            <person name="dos Santos T.C."/>
            <person name="Barros A.L."/>
            <person name="Soares M.A."/>
            <person name="de Oliveira L.M."/>
            <person name="Marini M.M."/>
            <person name="Villalobos-Duno H."/>
            <person name="Cunha M.M."/>
            <person name="de Hoog S."/>
            <person name="da Silveira J.F."/>
            <person name="Henrissat B."/>
            <person name="Nino-Vega G.A."/>
            <person name="Cisalpino P.S."/>
            <person name="Mora-Montes H.M."/>
            <person name="Almeida S.R."/>
            <person name="Stajich J.E."/>
            <person name="Lopes-Bezerra L.M."/>
            <person name="Vasconcelos A.T."/>
            <person name="Felipe M.S."/>
        </authorList>
    </citation>
    <scope>NUCLEOTIDE SEQUENCE [LARGE SCALE GENOMIC DNA]</scope>
    <source>
        <strain evidence="3 4">1099-18</strain>
    </source>
</reference>
<dbReference type="Pfam" id="PF22942">
    <property type="entry name" value="DUF7025"/>
    <property type="match status" value="1"/>
</dbReference>
<name>A0A0F2M9G0_SPOSC</name>
<gene>
    <name evidence="3" type="ORF">SPSK_02318</name>
</gene>
<feature type="compositionally biased region" description="Polar residues" evidence="1">
    <location>
        <begin position="318"/>
        <end position="328"/>
    </location>
</feature>
<comment type="caution">
    <text evidence="3">The sequence shown here is derived from an EMBL/GenBank/DDBJ whole genome shotgun (WGS) entry which is preliminary data.</text>
</comment>
<dbReference type="GeneID" id="27664467"/>
<organism evidence="3 4">
    <name type="scientific">Sporothrix schenckii 1099-18</name>
    <dbReference type="NCBI Taxonomy" id="1397361"/>
    <lineage>
        <taxon>Eukaryota</taxon>
        <taxon>Fungi</taxon>
        <taxon>Dikarya</taxon>
        <taxon>Ascomycota</taxon>
        <taxon>Pezizomycotina</taxon>
        <taxon>Sordariomycetes</taxon>
        <taxon>Sordariomycetidae</taxon>
        <taxon>Ophiostomatales</taxon>
        <taxon>Ophiostomataceae</taxon>
        <taxon>Sporothrix</taxon>
    </lineage>
</organism>
<evidence type="ECO:0000256" key="1">
    <source>
        <dbReference type="SAM" id="MobiDB-lite"/>
    </source>
</evidence>
<evidence type="ECO:0000259" key="2">
    <source>
        <dbReference type="Pfam" id="PF22942"/>
    </source>
</evidence>
<accession>A0A0F2M9G0</accession>
<feature type="region of interest" description="Disordered" evidence="1">
    <location>
        <begin position="1"/>
        <end position="40"/>
    </location>
</feature>
<feature type="compositionally biased region" description="Basic residues" evidence="1">
    <location>
        <begin position="107"/>
        <end position="118"/>
    </location>
</feature>
<feature type="compositionally biased region" description="Basic residues" evidence="1">
    <location>
        <begin position="81"/>
        <end position="92"/>
    </location>
</feature>
<proteinExistence type="predicted"/>
<evidence type="ECO:0000313" key="3">
    <source>
        <dbReference type="EMBL" id="KJR86282.1"/>
    </source>
</evidence>
<dbReference type="OrthoDB" id="10042665at2759"/>
<feature type="region of interest" description="Disordered" evidence="1">
    <location>
        <begin position="55"/>
        <end position="175"/>
    </location>
</feature>
<protein>
    <recommendedName>
        <fullName evidence="2">DUF7025 domain-containing protein</fullName>
    </recommendedName>
</protein>
<dbReference type="Proteomes" id="UP000033710">
    <property type="component" value="Unassembled WGS sequence"/>
</dbReference>
<dbReference type="PANTHER" id="PTHR46411">
    <property type="entry name" value="FAMILY ATPASE, PUTATIVE-RELATED"/>
    <property type="match status" value="1"/>
</dbReference>
<dbReference type="RefSeq" id="XP_016588958.1">
    <property type="nucleotide sequence ID" value="XM_016729190.1"/>
</dbReference>
<feature type="compositionally biased region" description="Basic and acidic residues" evidence="1">
    <location>
        <begin position="64"/>
        <end position="80"/>
    </location>
</feature>
<dbReference type="InterPro" id="IPR054289">
    <property type="entry name" value="DUF7025"/>
</dbReference>
<feature type="region of interest" description="Disordered" evidence="1">
    <location>
        <begin position="318"/>
        <end position="348"/>
    </location>
</feature>